<feature type="region of interest" description="Disordered" evidence="1">
    <location>
        <begin position="1"/>
        <end position="119"/>
    </location>
</feature>
<dbReference type="PROSITE" id="PS51891">
    <property type="entry name" value="CENP_V_GFA"/>
    <property type="match status" value="1"/>
</dbReference>
<gene>
    <name evidence="3" type="ORF">GUJ93_ZPchr0002g23648</name>
</gene>
<evidence type="ECO:0000256" key="1">
    <source>
        <dbReference type="SAM" id="MobiDB-lite"/>
    </source>
</evidence>
<evidence type="ECO:0000313" key="4">
    <source>
        <dbReference type="Proteomes" id="UP000729402"/>
    </source>
</evidence>
<evidence type="ECO:0000313" key="3">
    <source>
        <dbReference type="EMBL" id="KAG8056672.1"/>
    </source>
</evidence>
<feature type="compositionally biased region" description="Low complexity" evidence="1">
    <location>
        <begin position="16"/>
        <end position="26"/>
    </location>
</feature>
<reference evidence="3" key="2">
    <citation type="submission" date="2021-02" db="EMBL/GenBank/DDBJ databases">
        <authorList>
            <person name="Kimball J.A."/>
            <person name="Haas M.W."/>
            <person name="Macchietto M."/>
            <person name="Kono T."/>
            <person name="Duquette J."/>
            <person name="Shao M."/>
        </authorList>
    </citation>
    <scope>NUCLEOTIDE SEQUENCE</scope>
    <source>
        <tissue evidence="3">Fresh leaf tissue</tissue>
    </source>
</reference>
<accession>A0A8J5V3D7</accession>
<sequence>MVSRLSKTAGGRRQGAEGAAPARRQPLPSGRRARCGRARQLAPGARGGLASNPAMGMGQWRGDEAAMGDGRMGAATRARLRQPAGRRNSHASSLRQGKQDKSLGTTARGRACGGGRRRRPSSFITTYTFGTHTAKHTFCKVCGITSFYRPRSNPDGVAITVACVDPGTLAHVEYRHADGRNWEEWFARSNISDFSKEEAPAAE</sequence>
<feature type="domain" description="CENP-V/GFA" evidence="2">
    <location>
        <begin position="66"/>
        <end position="183"/>
    </location>
</feature>
<evidence type="ECO:0000259" key="2">
    <source>
        <dbReference type="PROSITE" id="PS51891"/>
    </source>
</evidence>
<comment type="caution">
    <text evidence="3">The sequence shown here is derived from an EMBL/GenBank/DDBJ whole genome shotgun (WGS) entry which is preliminary data.</text>
</comment>
<dbReference type="Proteomes" id="UP000729402">
    <property type="component" value="Unassembled WGS sequence"/>
</dbReference>
<dbReference type="PANTHER" id="PTHR28620">
    <property type="entry name" value="CENTROMERE PROTEIN V"/>
    <property type="match status" value="1"/>
</dbReference>
<dbReference type="AlphaFoldDB" id="A0A8J5V3D7"/>
<dbReference type="InterPro" id="IPR052355">
    <property type="entry name" value="CENP-V-like"/>
</dbReference>
<organism evidence="3 4">
    <name type="scientific">Zizania palustris</name>
    <name type="common">Northern wild rice</name>
    <dbReference type="NCBI Taxonomy" id="103762"/>
    <lineage>
        <taxon>Eukaryota</taxon>
        <taxon>Viridiplantae</taxon>
        <taxon>Streptophyta</taxon>
        <taxon>Embryophyta</taxon>
        <taxon>Tracheophyta</taxon>
        <taxon>Spermatophyta</taxon>
        <taxon>Magnoliopsida</taxon>
        <taxon>Liliopsida</taxon>
        <taxon>Poales</taxon>
        <taxon>Poaceae</taxon>
        <taxon>BOP clade</taxon>
        <taxon>Oryzoideae</taxon>
        <taxon>Oryzeae</taxon>
        <taxon>Zizaniinae</taxon>
        <taxon>Zizania</taxon>
    </lineage>
</organism>
<name>A0A8J5V3D7_ZIZPA</name>
<protein>
    <recommendedName>
        <fullName evidence="2">CENP-V/GFA domain-containing protein</fullName>
    </recommendedName>
</protein>
<dbReference type="PANTHER" id="PTHR28620:SF1">
    <property type="entry name" value="CENP-V_GFA DOMAIN-CONTAINING PROTEIN"/>
    <property type="match status" value="1"/>
</dbReference>
<reference evidence="3" key="1">
    <citation type="journal article" date="2021" name="bioRxiv">
        <title>Whole Genome Assembly and Annotation of Northern Wild Rice, Zizania palustris L., Supports a Whole Genome Duplication in the Zizania Genus.</title>
        <authorList>
            <person name="Haas M."/>
            <person name="Kono T."/>
            <person name="Macchietto M."/>
            <person name="Millas R."/>
            <person name="McGilp L."/>
            <person name="Shao M."/>
            <person name="Duquette J."/>
            <person name="Hirsch C.N."/>
            <person name="Kimball J."/>
        </authorList>
    </citation>
    <scope>NUCLEOTIDE SEQUENCE</scope>
    <source>
        <tissue evidence="3">Fresh leaf tissue</tissue>
    </source>
</reference>
<dbReference type="OrthoDB" id="2993351at2759"/>
<dbReference type="GO" id="GO:0016846">
    <property type="term" value="F:carbon-sulfur lyase activity"/>
    <property type="evidence" value="ECO:0007669"/>
    <property type="project" value="InterPro"/>
</dbReference>
<proteinExistence type="predicted"/>
<dbReference type="InterPro" id="IPR006913">
    <property type="entry name" value="CENP-V/GFA"/>
</dbReference>
<keyword evidence="4" id="KW-1185">Reference proteome</keyword>
<dbReference type="EMBL" id="JAAALK010000287">
    <property type="protein sequence ID" value="KAG8056672.1"/>
    <property type="molecule type" value="Genomic_DNA"/>
</dbReference>